<dbReference type="AlphaFoldDB" id="A0A841DRF6"/>
<dbReference type="Proteomes" id="UP000558997">
    <property type="component" value="Unassembled WGS sequence"/>
</dbReference>
<organism evidence="2 3">
    <name type="scientific">Kribbella solani</name>
    <dbReference type="NCBI Taxonomy" id="236067"/>
    <lineage>
        <taxon>Bacteria</taxon>
        <taxon>Bacillati</taxon>
        <taxon>Actinomycetota</taxon>
        <taxon>Actinomycetes</taxon>
        <taxon>Propionibacteriales</taxon>
        <taxon>Kribbellaceae</taxon>
        <taxon>Kribbella</taxon>
    </lineage>
</organism>
<protein>
    <submittedName>
        <fullName evidence="2">Putative membrane protein</fullName>
    </submittedName>
</protein>
<keyword evidence="3" id="KW-1185">Reference proteome</keyword>
<feature type="transmembrane region" description="Helical" evidence="1">
    <location>
        <begin position="132"/>
        <end position="152"/>
    </location>
</feature>
<evidence type="ECO:0000256" key="1">
    <source>
        <dbReference type="SAM" id="Phobius"/>
    </source>
</evidence>
<feature type="transmembrane region" description="Helical" evidence="1">
    <location>
        <begin position="158"/>
        <end position="178"/>
    </location>
</feature>
<keyword evidence="1" id="KW-0812">Transmembrane</keyword>
<keyword evidence="1" id="KW-0472">Membrane</keyword>
<accession>A0A841DRF6</accession>
<dbReference type="EMBL" id="JACHNF010000001">
    <property type="protein sequence ID" value="MBB5979290.1"/>
    <property type="molecule type" value="Genomic_DNA"/>
</dbReference>
<feature type="transmembrane region" description="Helical" evidence="1">
    <location>
        <begin position="93"/>
        <end position="120"/>
    </location>
</feature>
<dbReference type="Pfam" id="PF22564">
    <property type="entry name" value="HAAS"/>
    <property type="match status" value="1"/>
</dbReference>
<dbReference type="RefSeq" id="WP_184834182.1">
    <property type="nucleotide sequence ID" value="NZ_BAAAVN010000001.1"/>
</dbReference>
<keyword evidence="1" id="KW-1133">Transmembrane helix</keyword>
<sequence length="188" mass="20406">MNVEQDNDRLVDAYLKELAKAAEPLPQARRTELIEDMKAHIAEERAAGASSESEIRQILQRLGDPRDIVAAATEGLVLVETEPKLRPVDMVTLAVLVLGPYLPGIMLPAIAYMIGIGMLWSISNRWTVPWKILGTLIWPITYAIAIGVDVLLQAPIQVTLAVDAVVTVAILVAMIVAAKAPATTRPVR</sequence>
<reference evidence="2 3" key="1">
    <citation type="submission" date="2020-08" db="EMBL/GenBank/DDBJ databases">
        <title>Sequencing the genomes of 1000 actinobacteria strains.</title>
        <authorList>
            <person name="Klenk H.-P."/>
        </authorList>
    </citation>
    <scope>NUCLEOTIDE SEQUENCE [LARGE SCALE GENOMIC DNA]</scope>
    <source>
        <strain evidence="2 3">DSM 17294</strain>
    </source>
</reference>
<comment type="caution">
    <text evidence="2">The sequence shown here is derived from an EMBL/GenBank/DDBJ whole genome shotgun (WGS) entry which is preliminary data.</text>
</comment>
<name>A0A841DRF6_9ACTN</name>
<proteinExistence type="predicted"/>
<evidence type="ECO:0000313" key="3">
    <source>
        <dbReference type="Proteomes" id="UP000558997"/>
    </source>
</evidence>
<gene>
    <name evidence="2" type="ORF">HDA44_002631</name>
</gene>
<evidence type="ECO:0000313" key="2">
    <source>
        <dbReference type="EMBL" id="MBB5979290.1"/>
    </source>
</evidence>